<evidence type="ECO:0000313" key="4">
    <source>
        <dbReference type="Proteomes" id="UP000006294"/>
    </source>
</evidence>
<evidence type="ECO:0000259" key="2">
    <source>
        <dbReference type="Pfam" id="PF12638"/>
    </source>
</evidence>
<evidence type="ECO:0000256" key="1">
    <source>
        <dbReference type="ARBA" id="ARBA00022946"/>
    </source>
</evidence>
<protein>
    <recommendedName>
        <fullName evidence="2">Staygreen protein domain-containing protein</fullName>
    </recommendedName>
</protein>
<dbReference type="PANTHER" id="PTHR31750:SF4">
    <property type="entry name" value="LP06106P"/>
    <property type="match status" value="1"/>
</dbReference>
<reference evidence="3 4" key="1">
    <citation type="submission" date="2011-01" db="EMBL/GenBank/DDBJ databases">
        <title>Whole genome sequence of Amphibacillus xylinus NBRC 15112.</title>
        <authorList>
            <person name="Nakazawa H."/>
            <person name="Katano Y."/>
            <person name="Nakamura S."/>
            <person name="Sasagawa M."/>
            <person name="Fukada J."/>
            <person name="Arai T."/>
            <person name="Sasakura N."/>
            <person name="Mochizuki D."/>
            <person name="Hosoyama A."/>
            <person name="Harada K."/>
            <person name="Horikawa H."/>
            <person name="Kato Y."/>
            <person name="Harada T."/>
            <person name="Sasaki K."/>
            <person name="Sekiguchi M."/>
            <person name="Hodoyama M."/>
            <person name="Nishiko R."/>
            <person name="Narita H."/>
            <person name="Hanamaki A."/>
            <person name="Hata C."/>
            <person name="Konno Y."/>
            <person name="Niimura Y."/>
            <person name="Yamazaki S."/>
            <person name="Fujita N."/>
        </authorList>
    </citation>
    <scope>NUCLEOTIDE SEQUENCE [LARGE SCALE GENOMIC DNA]</scope>
    <source>
        <strain evidence="4">ATCC 51415 / DSM 6626 / JCM 7361 / LMG 17667 / NBRC 15112 / Ep01</strain>
    </source>
</reference>
<dbReference type="Pfam" id="PF12638">
    <property type="entry name" value="Staygreen"/>
    <property type="match status" value="1"/>
</dbReference>
<name>K0J840_AMPXN</name>
<feature type="domain" description="Staygreen protein" evidence="2">
    <location>
        <begin position="3"/>
        <end position="148"/>
    </location>
</feature>
<gene>
    <name evidence="3" type="ordered locus">AXY_23210</name>
</gene>
<dbReference type="HOGENOM" id="CLU_073517_2_0_9"/>
<dbReference type="EMBL" id="AP012050">
    <property type="protein sequence ID" value="BAM48453.1"/>
    <property type="molecule type" value="Genomic_DNA"/>
</dbReference>
<keyword evidence="4" id="KW-1185">Reference proteome</keyword>
<sequence length="154" mass="18096">MSTFNPEKLSVNFINETTLTQPVIPRRYTLTHSDVTGELFLDIGTNFAWEKINPTRDEVLGEWRLDEHCLWFFINIYIDQGEFPIDAARKRNEIFKRELPTALTAIRYGDRALFTAHPYLDHAPILIQFNSQHDSLKTLENWGTFKHFTEPNVR</sequence>
<dbReference type="AlphaFoldDB" id="K0J840"/>
<dbReference type="InterPro" id="IPR024438">
    <property type="entry name" value="Staygreen"/>
</dbReference>
<dbReference type="STRING" id="698758.AXY_23210"/>
<dbReference type="KEGG" id="axl:AXY_23210"/>
<organism evidence="3 4">
    <name type="scientific">Amphibacillus xylanus (strain ATCC 51415 / DSM 6626 / JCM 7361 / LMG 17667 / NBRC 15112 / Ep01)</name>
    <dbReference type="NCBI Taxonomy" id="698758"/>
    <lineage>
        <taxon>Bacteria</taxon>
        <taxon>Bacillati</taxon>
        <taxon>Bacillota</taxon>
        <taxon>Bacilli</taxon>
        <taxon>Bacillales</taxon>
        <taxon>Bacillaceae</taxon>
        <taxon>Amphibacillus</taxon>
    </lineage>
</organism>
<dbReference type="OrthoDB" id="1684395at2"/>
<dbReference type="PATRIC" id="fig|698758.3.peg.2328"/>
<evidence type="ECO:0000313" key="3">
    <source>
        <dbReference type="EMBL" id="BAM48453.1"/>
    </source>
</evidence>
<dbReference type="RefSeq" id="WP_015011032.1">
    <property type="nucleotide sequence ID" value="NC_018704.1"/>
</dbReference>
<dbReference type="eggNOG" id="ENOG50320U5">
    <property type="taxonomic scope" value="Bacteria"/>
</dbReference>
<keyword evidence="1" id="KW-0809">Transit peptide</keyword>
<accession>K0J840</accession>
<proteinExistence type="predicted"/>
<dbReference type="PANTHER" id="PTHR31750">
    <property type="entry name" value="PROTEIN STAY-GREEN 1, CHLOROPLASTIC-RELATED"/>
    <property type="match status" value="1"/>
</dbReference>
<dbReference type="Proteomes" id="UP000006294">
    <property type="component" value="Chromosome"/>
</dbReference>